<dbReference type="Proteomes" id="UP000197138">
    <property type="component" value="Unassembled WGS sequence"/>
</dbReference>
<evidence type="ECO:0000313" key="7">
    <source>
        <dbReference type="Proteomes" id="UP000197138"/>
    </source>
</evidence>
<organism evidence="6 7">
    <name type="scientific">Punica granatum</name>
    <name type="common">Pomegranate</name>
    <dbReference type="NCBI Taxonomy" id="22663"/>
    <lineage>
        <taxon>Eukaryota</taxon>
        <taxon>Viridiplantae</taxon>
        <taxon>Streptophyta</taxon>
        <taxon>Embryophyta</taxon>
        <taxon>Tracheophyta</taxon>
        <taxon>Spermatophyta</taxon>
        <taxon>Magnoliopsida</taxon>
        <taxon>eudicotyledons</taxon>
        <taxon>Gunneridae</taxon>
        <taxon>Pentapetalae</taxon>
        <taxon>rosids</taxon>
        <taxon>malvids</taxon>
        <taxon>Myrtales</taxon>
        <taxon>Lythraceae</taxon>
        <taxon>Punica</taxon>
    </lineage>
</organism>
<name>A0A218W149_PUNGR</name>
<keyword evidence="3" id="KW-0804">Transcription</keyword>
<dbReference type="AlphaFoldDB" id="A0A218W149"/>
<dbReference type="PANTHER" id="PTHR43952:SF60">
    <property type="entry name" value="PROTEIN RADIALIS-LIKE 3"/>
    <property type="match status" value="1"/>
</dbReference>
<dbReference type="GO" id="GO:0005634">
    <property type="term" value="C:nucleus"/>
    <property type="evidence" value="ECO:0007669"/>
    <property type="project" value="UniProtKB-SubCell"/>
</dbReference>
<dbReference type="Pfam" id="PF23082">
    <property type="entry name" value="Myb_DNA-binding_2"/>
    <property type="match status" value="1"/>
</dbReference>
<sequence length="88" mass="10185">MVTTMESELVSSSDSRTWTTEQNKLFENALAVHDRETPNRWQDIAKAVGGTSVNEVKRWYEILQRDIELIESDKIPIPKYRTSSESKL</sequence>
<dbReference type="SMART" id="SM00717">
    <property type="entry name" value="SANT"/>
    <property type="match status" value="1"/>
</dbReference>
<dbReference type="PANTHER" id="PTHR43952">
    <property type="entry name" value="MYB FAMILY TRANSCRIPTION FACTOR-RELATED"/>
    <property type="match status" value="1"/>
</dbReference>
<keyword evidence="4" id="KW-0539">Nucleus</keyword>
<protein>
    <recommendedName>
        <fullName evidence="5">Myb-like domain-containing protein</fullName>
    </recommendedName>
</protein>
<proteinExistence type="predicted"/>
<comment type="subcellular location">
    <subcellularLocation>
        <location evidence="1">Nucleus</location>
    </subcellularLocation>
</comment>
<dbReference type="SUPFAM" id="SSF46689">
    <property type="entry name" value="Homeodomain-like"/>
    <property type="match status" value="1"/>
</dbReference>
<evidence type="ECO:0000313" key="6">
    <source>
        <dbReference type="EMBL" id="OWM66376.1"/>
    </source>
</evidence>
<feature type="domain" description="Myb-like" evidence="5">
    <location>
        <begin position="14"/>
        <end position="66"/>
    </location>
</feature>
<gene>
    <name evidence="6" type="ORF">CDL15_Pgr013593</name>
</gene>
<dbReference type="FunFam" id="1.10.10.60:FF:000154">
    <property type="entry name" value="Transcription factor SRM1"/>
    <property type="match status" value="1"/>
</dbReference>
<evidence type="ECO:0000256" key="4">
    <source>
        <dbReference type="ARBA" id="ARBA00023242"/>
    </source>
</evidence>
<dbReference type="EMBL" id="MTKT01005554">
    <property type="protein sequence ID" value="OWM66376.1"/>
    <property type="molecule type" value="Genomic_DNA"/>
</dbReference>
<dbReference type="Gene3D" id="1.10.10.60">
    <property type="entry name" value="Homeodomain-like"/>
    <property type="match status" value="1"/>
</dbReference>
<accession>A0A218W149</accession>
<dbReference type="InterPro" id="IPR001005">
    <property type="entry name" value="SANT/Myb"/>
</dbReference>
<dbReference type="InterPro" id="IPR009057">
    <property type="entry name" value="Homeodomain-like_sf"/>
</dbReference>
<keyword evidence="2" id="KW-0805">Transcription regulation</keyword>
<evidence type="ECO:0000256" key="3">
    <source>
        <dbReference type="ARBA" id="ARBA00023163"/>
    </source>
</evidence>
<dbReference type="InterPro" id="IPR044636">
    <property type="entry name" value="RADIALIS-like"/>
</dbReference>
<evidence type="ECO:0000259" key="5">
    <source>
        <dbReference type="SMART" id="SM00717"/>
    </source>
</evidence>
<reference evidence="7" key="1">
    <citation type="journal article" date="2017" name="Plant J.">
        <title>The pomegranate (Punica granatum L.) genome and the genomics of punicalagin biosynthesis.</title>
        <authorList>
            <person name="Qin G."/>
            <person name="Xu C."/>
            <person name="Ming R."/>
            <person name="Tang H."/>
            <person name="Guyot R."/>
            <person name="Kramer E.M."/>
            <person name="Hu Y."/>
            <person name="Yi X."/>
            <person name="Qi Y."/>
            <person name="Xu X."/>
            <person name="Gao Z."/>
            <person name="Pan H."/>
            <person name="Jian J."/>
            <person name="Tian Y."/>
            <person name="Yue Z."/>
            <person name="Xu Y."/>
        </authorList>
    </citation>
    <scope>NUCLEOTIDE SEQUENCE [LARGE SCALE GENOMIC DNA]</scope>
    <source>
        <strain evidence="7">cv. Dabenzi</strain>
    </source>
</reference>
<comment type="caution">
    <text evidence="6">The sequence shown here is derived from an EMBL/GenBank/DDBJ whole genome shotgun (WGS) entry which is preliminary data.</text>
</comment>
<evidence type="ECO:0000256" key="2">
    <source>
        <dbReference type="ARBA" id="ARBA00023015"/>
    </source>
</evidence>
<dbReference type="GO" id="GO:0003700">
    <property type="term" value="F:DNA-binding transcription factor activity"/>
    <property type="evidence" value="ECO:0007669"/>
    <property type="project" value="InterPro"/>
</dbReference>
<evidence type="ECO:0000256" key="1">
    <source>
        <dbReference type="ARBA" id="ARBA00004123"/>
    </source>
</evidence>
<dbReference type="CDD" id="cd00167">
    <property type="entry name" value="SANT"/>
    <property type="match status" value="1"/>
</dbReference>